<dbReference type="GO" id="GO:0006935">
    <property type="term" value="P:chemotaxis"/>
    <property type="evidence" value="ECO:0007669"/>
    <property type="project" value="InterPro"/>
</dbReference>
<evidence type="ECO:0000313" key="3">
    <source>
        <dbReference type="Proteomes" id="UP001333818"/>
    </source>
</evidence>
<name>A0AAW9Q3N0_9CYAN</name>
<dbReference type="Proteomes" id="UP001333818">
    <property type="component" value="Unassembled WGS sequence"/>
</dbReference>
<dbReference type="GO" id="GO:0007165">
    <property type="term" value="P:signal transduction"/>
    <property type="evidence" value="ECO:0007669"/>
    <property type="project" value="InterPro"/>
</dbReference>
<dbReference type="Gene3D" id="2.30.30.40">
    <property type="entry name" value="SH3 Domains"/>
    <property type="match status" value="1"/>
</dbReference>
<dbReference type="EMBL" id="JAZBJZ010000036">
    <property type="protein sequence ID" value="MEE3717231.1"/>
    <property type="molecule type" value="Genomic_DNA"/>
</dbReference>
<evidence type="ECO:0000313" key="2">
    <source>
        <dbReference type="EMBL" id="MEE3717231.1"/>
    </source>
</evidence>
<dbReference type="Gene3D" id="2.40.50.180">
    <property type="entry name" value="CheA-289, Domain 4"/>
    <property type="match status" value="1"/>
</dbReference>
<reference evidence="2" key="1">
    <citation type="submission" date="2024-01" db="EMBL/GenBank/DDBJ databases">
        <title>Bank of Algae and Cyanobacteria of the Azores (BACA) strain genomes.</title>
        <authorList>
            <person name="Luz R."/>
            <person name="Cordeiro R."/>
            <person name="Fonseca A."/>
            <person name="Goncalves V."/>
        </authorList>
    </citation>
    <scope>NUCLEOTIDE SEQUENCE</scope>
    <source>
        <strain evidence="2">BACA0141</strain>
    </source>
</reference>
<dbReference type="SUPFAM" id="SSF50341">
    <property type="entry name" value="CheW-like"/>
    <property type="match status" value="1"/>
</dbReference>
<dbReference type="PANTHER" id="PTHR22617">
    <property type="entry name" value="CHEMOTAXIS SENSOR HISTIDINE KINASE-RELATED"/>
    <property type="match status" value="1"/>
</dbReference>
<organism evidence="2 3">
    <name type="scientific">Tumidithrix elongata BACA0141</name>
    <dbReference type="NCBI Taxonomy" id="2716417"/>
    <lineage>
        <taxon>Bacteria</taxon>
        <taxon>Bacillati</taxon>
        <taxon>Cyanobacteriota</taxon>
        <taxon>Cyanophyceae</taxon>
        <taxon>Pseudanabaenales</taxon>
        <taxon>Pseudanabaenaceae</taxon>
        <taxon>Tumidithrix</taxon>
        <taxon>Tumidithrix elongata</taxon>
    </lineage>
</organism>
<evidence type="ECO:0000259" key="1">
    <source>
        <dbReference type="PROSITE" id="PS50851"/>
    </source>
</evidence>
<dbReference type="InterPro" id="IPR002545">
    <property type="entry name" value="CheW-lke_dom"/>
</dbReference>
<dbReference type="AlphaFoldDB" id="A0AAW9Q3N0"/>
<dbReference type="RefSeq" id="WP_330483659.1">
    <property type="nucleotide sequence ID" value="NZ_JAZBJZ010000036.1"/>
</dbReference>
<protein>
    <submittedName>
        <fullName evidence="2">Chemotaxis protein CheW</fullName>
    </submittedName>
</protein>
<dbReference type="InterPro" id="IPR039315">
    <property type="entry name" value="CheW"/>
</dbReference>
<dbReference type="PROSITE" id="PS50851">
    <property type="entry name" value="CHEW"/>
    <property type="match status" value="1"/>
</dbReference>
<dbReference type="SMART" id="SM00260">
    <property type="entry name" value="CheW"/>
    <property type="match status" value="1"/>
</dbReference>
<feature type="domain" description="CheW-like" evidence="1">
    <location>
        <begin position="18"/>
        <end position="162"/>
    </location>
</feature>
<gene>
    <name evidence="2" type="ORF">V2H45_10775</name>
</gene>
<keyword evidence="3" id="KW-1185">Reference proteome</keyword>
<sequence>MANQVIELTEKRVLEVAGLPYLTLQLEPKFTVAVPLHQVQETFVAPRDRLTLLPNMSMHVLGLIAHRSMVFWVIDLPQLFGLGLLEPSSREYQIAVLRSADGEPLGIAVEAVKDVIRLTLEEISSPDGIVEPNLMPYLEGCVSRSQGNLWVLNAEKITSHSA</sequence>
<dbReference type="Pfam" id="PF01584">
    <property type="entry name" value="CheW"/>
    <property type="match status" value="1"/>
</dbReference>
<dbReference type="InterPro" id="IPR036061">
    <property type="entry name" value="CheW-like_dom_sf"/>
</dbReference>
<comment type="caution">
    <text evidence="2">The sequence shown here is derived from an EMBL/GenBank/DDBJ whole genome shotgun (WGS) entry which is preliminary data.</text>
</comment>
<proteinExistence type="predicted"/>
<accession>A0AAW9Q3N0</accession>
<dbReference type="GO" id="GO:0005829">
    <property type="term" value="C:cytosol"/>
    <property type="evidence" value="ECO:0007669"/>
    <property type="project" value="TreeGrafter"/>
</dbReference>
<dbReference type="PANTHER" id="PTHR22617:SF23">
    <property type="entry name" value="CHEMOTAXIS PROTEIN CHEW"/>
    <property type="match status" value="1"/>
</dbReference>